<evidence type="ECO:0000313" key="2">
    <source>
        <dbReference type="EMBL" id="QIY89180.1"/>
    </source>
</evidence>
<proteinExistence type="predicted"/>
<organism evidence="2 3">
    <name type="scientific">Chryseobacterium gallinarum</name>
    <dbReference type="NCBI Taxonomy" id="1324352"/>
    <lineage>
        <taxon>Bacteria</taxon>
        <taxon>Pseudomonadati</taxon>
        <taxon>Bacteroidota</taxon>
        <taxon>Flavobacteriia</taxon>
        <taxon>Flavobacteriales</taxon>
        <taxon>Weeksellaceae</taxon>
        <taxon>Chryseobacterium group</taxon>
        <taxon>Chryseobacterium</taxon>
    </lineage>
</organism>
<dbReference type="RefSeq" id="WP_050020033.1">
    <property type="nucleotide sequence ID" value="NZ_CP009928.1"/>
</dbReference>
<dbReference type="SUPFAM" id="SSF50969">
    <property type="entry name" value="YVTN repeat-like/Quinoprotein amine dehydrogenase"/>
    <property type="match status" value="1"/>
</dbReference>
<feature type="signal peptide" evidence="1">
    <location>
        <begin position="1"/>
        <end position="22"/>
    </location>
</feature>
<dbReference type="Gene3D" id="2.130.10.10">
    <property type="entry name" value="YVTN repeat-like/Quinoprotein amine dehydrogenase"/>
    <property type="match status" value="1"/>
</dbReference>
<dbReference type="EMBL" id="CP050995">
    <property type="protein sequence ID" value="QIY89180.1"/>
    <property type="molecule type" value="Genomic_DNA"/>
</dbReference>
<reference evidence="2 3" key="1">
    <citation type="submission" date="2019-09" db="EMBL/GenBank/DDBJ databases">
        <title>FDA dAtabase for Regulatory Grade micrObial Sequences (FDA-ARGOS): Supporting development and validation of Infectious Disease Dx tests.</title>
        <authorList>
            <person name="Sciortino C."/>
            <person name="Tallon L."/>
            <person name="Sadzewicz L."/>
            <person name="Vavikolanu K."/>
            <person name="Mehta A."/>
            <person name="Aluvathingal J."/>
            <person name="Nadendla S."/>
            <person name="Nandy P."/>
            <person name="Geyer C."/>
            <person name="Yan Y."/>
            <person name="Sichtig H."/>
        </authorList>
    </citation>
    <scope>NUCLEOTIDE SEQUENCE [LARGE SCALE GENOMIC DNA]</scope>
    <source>
        <strain evidence="2 3">FDAARGOS_636</strain>
    </source>
</reference>
<sequence>MKLTRLLTVFFAFVLLFNISCSSDSNEIPVPQLTYQNGYFIANEGNFNSNGANVMFLTRDLALKQDDIYGFNNKTGNNSNEILGDVLQTIAINGKYAYLVVNNSNKIVVVDRITFKKVAVITDQINNPRGITFANGFIYVSNTNFSTGVYSVTKYKISDFSFVSKMDFTEVADKIVEAGGNVFVQNASSGYGNKITYINTSNDAKTEITIPNGQIGRTVSYNSDVYTISGTATDSYIYKISSTGALSPVITLTGIANGTNLQIDNGKFYFSSGNKIYTTSVTAPTVPANAFITVQDNGPAYFVLYGFSVVDGRIFTSDVKGFKANSEMSVYSAATGAKISSFNTGGLGANSAVVNP</sequence>
<name>A0ABX6KKQ8_CHRGL</name>
<dbReference type="SUPFAM" id="SSF63825">
    <property type="entry name" value="YWTD domain"/>
    <property type="match status" value="1"/>
</dbReference>
<dbReference type="InterPro" id="IPR011044">
    <property type="entry name" value="Quino_amine_DH_bsu"/>
</dbReference>
<evidence type="ECO:0008006" key="4">
    <source>
        <dbReference type="Google" id="ProtNLM"/>
    </source>
</evidence>
<evidence type="ECO:0000256" key="1">
    <source>
        <dbReference type="SAM" id="SignalP"/>
    </source>
</evidence>
<accession>A0ABX6KKQ8</accession>
<gene>
    <name evidence="2" type="ORF">FOB44_00310</name>
</gene>
<dbReference type="InterPro" id="IPR015943">
    <property type="entry name" value="WD40/YVTN_repeat-like_dom_sf"/>
</dbReference>
<dbReference type="Proteomes" id="UP000501570">
    <property type="component" value="Chromosome"/>
</dbReference>
<protein>
    <recommendedName>
        <fullName evidence="4">YncE family protein</fullName>
    </recommendedName>
</protein>
<keyword evidence="3" id="KW-1185">Reference proteome</keyword>
<keyword evidence="1" id="KW-0732">Signal</keyword>
<feature type="chain" id="PRO_5046090968" description="YncE family protein" evidence="1">
    <location>
        <begin position="23"/>
        <end position="356"/>
    </location>
</feature>
<evidence type="ECO:0000313" key="3">
    <source>
        <dbReference type="Proteomes" id="UP000501570"/>
    </source>
</evidence>